<dbReference type="AlphaFoldDB" id="G0NM31"/>
<dbReference type="HOGENOM" id="CLU_960514_0_0_1"/>
<feature type="compositionally biased region" description="Pro residues" evidence="7">
    <location>
        <begin position="21"/>
        <end position="36"/>
    </location>
</feature>
<dbReference type="OrthoDB" id="6159439at2759"/>
<feature type="domain" description="Homeobox" evidence="8">
    <location>
        <begin position="205"/>
        <end position="265"/>
    </location>
</feature>
<evidence type="ECO:0000256" key="3">
    <source>
        <dbReference type="ARBA" id="ARBA00023155"/>
    </source>
</evidence>
<feature type="domain" description="Homeobox" evidence="8">
    <location>
        <begin position="114"/>
        <end position="174"/>
    </location>
</feature>
<evidence type="ECO:0000256" key="2">
    <source>
        <dbReference type="ARBA" id="ARBA00023125"/>
    </source>
</evidence>
<evidence type="ECO:0000256" key="1">
    <source>
        <dbReference type="ARBA" id="ARBA00004123"/>
    </source>
</evidence>
<sequence length="290" mass="33627">MSSPDGRYMSSSQSSILSGKPTPPSAVPTATPPPTPLNSIAYSTLQQVPFGNGTASRQNGSVHILQQPNLYYPWLINYQNPQSNLQLYPQYNYPFHQPQASQQLTSSHFGNQTEVLRKPRSSFTDAQVVLLEEQFRQSKFIGGSDREKLSKDTGLSEQQIKVWFQNKRIRMEKLKEPKLYSQNNHPFHQRQTCQHQPIRQSVNLEKVPRYRVSITNAQLTKLEERFKKNQYILKRERLDLAKAIGLLESEIRNWFQNKRQKLKKRGIQKEDQEETDVEIDICTFDSFATN</sequence>
<evidence type="ECO:0000256" key="7">
    <source>
        <dbReference type="SAM" id="MobiDB-lite"/>
    </source>
</evidence>
<keyword evidence="4 5" id="KW-0539">Nucleus</keyword>
<dbReference type="InterPro" id="IPR009057">
    <property type="entry name" value="Homeodomain-like_sf"/>
</dbReference>
<dbReference type="CDD" id="cd00086">
    <property type="entry name" value="homeodomain"/>
    <property type="match status" value="2"/>
</dbReference>
<keyword evidence="10" id="KW-1185">Reference proteome</keyword>
<dbReference type="GO" id="GO:0030154">
    <property type="term" value="P:cell differentiation"/>
    <property type="evidence" value="ECO:0007669"/>
    <property type="project" value="TreeGrafter"/>
</dbReference>
<protein>
    <recommendedName>
        <fullName evidence="8">Homeobox domain-containing protein</fullName>
    </recommendedName>
</protein>
<reference evidence="10" key="1">
    <citation type="submission" date="2011-07" db="EMBL/GenBank/DDBJ databases">
        <authorList>
            <consortium name="Caenorhabditis brenneri Sequencing and Analysis Consortium"/>
            <person name="Wilson R.K."/>
        </authorList>
    </citation>
    <scope>NUCLEOTIDE SEQUENCE [LARGE SCALE GENOMIC DNA]</scope>
    <source>
        <strain evidence="10">PB2801</strain>
    </source>
</reference>
<dbReference type="SMART" id="SM00389">
    <property type="entry name" value="HOX"/>
    <property type="match status" value="2"/>
</dbReference>
<gene>
    <name evidence="9" type="ORF">CAEBREN_08806</name>
</gene>
<dbReference type="GO" id="GO:0000981">
    <property type="term" value="F:DNA-binding transcription factor activity, RNA polymerase II-specific"/>
    <property type="evidence" value="ECO:0007669"/>
    <property type="project" value="InterPro"/>
</dbReference>
<dbReference type="PROSITE" id="PS00027">
    <property type="entry name" value="HOMEOBOX_1"/>
    <property type="match status" value="1"/>
</dbReference>
<comment type="subcellular location">
    <subcellularLocation>
        <location evidence="1 5 6">Nucleus</location>
    </subcellularLocation>
</comment>
<dbReference type="InterPro" id="IPR050394">
    <property type="entry name" value="Homeobox_NK-like"/>
</dbReference>
<dbReference type="PROSITE" id="PS50071">
    <property type="entry name" value="HOMEOBOX_2"/>
    <property type="match status" value="2"/>
</dbReference>
<keyword evidence="3 5" id="KW-0371">Homeobox</keyword>
<evidence type="ECO:0000256" key="4">
    <source>
        <dbReference type="ARBA" id="ARBA00023242"/>
    </source>
</evidence>
<dbReference type="EMBL" id="GL379908">
    <property type="protein sequence ID" value="EGT33957.1"/>
    <property type="molecule type" value="Genomic_DNA"/>
</dbReference>
<dbReference type="PANTHER" id="PTHR24340:SF112">
    <property type="entry name" value="VENT HOMEOBOX"/>
    <property type="match status" value="1"/>
</dbReference>
<feature type="DNA-binding region" description="Homeobox" evidence="5">
    <location>
        <begin position="207"/>
        <end position="266"/>
    </location>
</feature>
<dbReference type="InterPro" id="IPR001356">
    <property type="entry name" value="HD"/>
</dbReference>
<dbReference type="GO" id="GO:0000978">
    <property type="term" value="F:RNA polymerase II cis-regulatory region sequence-specific DNA binding"/>
    <property type="evidence" value="ECO:0007669"/>
    <property type="project" value="TreeGrafter"/>
</dbReference>
<evidence type="ECO:0000256" key="5">
    <source>
        <dbReference type="PROSITE-ProRule" id="PRU00108"/>
    </source>
</evidence>
<feature type="DNA-binding region" description="Homeobox" evidence="5">
    <location>
        <begin position="116"/>
        <end position="175"/>
    </location>
</feature>
<dbReference type="STRING" id="135651.G0NM31"/>
<dbReference type="SUPFAM" id="SSF46689">
    <property type="entry name" value="Homeodomain-like"/>
    <property type="match status" value="2"/>
</dbReference>
<name>G0NM31_CAEBE</name>
<dbReference type="InParanoid" id="G0NM31"/>
<dbReference type="PANTHER" id="PTHR24340">
    <property type="entry name" value="HOMEOBOX PROTEIN NKX"/>
    <property type="match status" value="1"/>
</dbReference>
<dbReference type="GO" id="GO:0005634">
    <property type="term" value="C:nucleus"/>
    <property type="evidence" value="ECO:0007669"/>
    <property type="project" value="UniProtKB-SubCell"/>
</dbReference>
<evidence type="ECO:0000259" key="8">
    <source>
        <dbReference type="PROSITE" id="PS50071"/>
    </source>
</evidence>
<proteinExistence type="predicted"/>
<evidence type="ECO:0000256" key="6">
    <source>
        <dbReference type="RuleBase" id="RU000682"/>
    </source>
</evidence>
<dbReference type="Gene3D" id="1.10.10.60">
    <property type="entry name" value="Homeodomain-like"/>
    <property type="match status" value="2"/>
</dbReference>
<evidence type="ECO:0000313" key="9">
    <source>
        <dbReference type="EMBL" id="EGT33957.1"/>
    </source>
</evidence>
<dbReference type="Pfam" id="PF00046">
    <property type="entry name" value="Homeodomain"/>
    <property type="match status" value="2"/>
</dbReference>
<dbReference type="InterPro" id="IPR017970">
    <property type="entry name" value="Homeobox_CS"/>
</dbReference>
<accession>G0NM31</accession>
<evidence type="ECO:0000313" key="10">
    <source>
        <dbReference type="Proteomes" id="UP000008068"/>
    </source>
</evidence>
<organism evidence="10">
    <name type="scientific">Caenorhabditis brenneri</name>
    <name type="common">Nematode worm</name>
    <dbReference type="NCBI Taxonomy" id="135651"/>
    <lineage>
        <taxon>Eukaryota</taxon>
        <taxon>Metazoa</taxon>
        <taxon>Ecdysozoa</taxon>
        <taxon>Nematoda</taxon>
        <taxon>Chromadorea</taxon>
        <taxon>Rhabditida</taxon>
        <taxon>Rhabditina</taxon>
        <taxon>Rhabditomorpha</taxon>
        <taxon>Rhabditoidea</taxon>
        <taxon>Rhabditidae</taxon>
        <taxon>Peloderinae</taxon>
        <taxon>Caenorhabditis</taxon>
    </lineage>
</organism>
<dbReference type="eggNOG" id="KOG0490">
    <property type="taxonomic scope" value="Eukaryota"/>
</dbReference>
<dbReference type="OMA" id="MFTLQHE"/>
<keyword evidence="2 5" id="KW-0238">DNA-binding</keyword>
<dbReference type="Proteomes" id="UP000008068">
    <property type="component" value="Unassembled WGS sequence"/>
</dbReference>
<feature type="region of interest" description="Disordered" evidence="7">
    <location>
        <begin position="1"/>
        <end position="39"/>
    </location>
</feature>
<feature type="compositionally biased region" description="Polar residues" evidence="7">
    <location>
        <begin position="1"/>
        <end position="17"/>
    </location>
</feature>